<dbReference type="InterPro" id="IPR002195">
    <property type="entry name" value="Dihydroorotase_CS"/>
</dbReference>
<dbReference type="Pfam" id="PF07969">
    <property type="entry name" value="Amidohydro_3"/>
    <property type="match status" value="1"/>
</dbReference>
<keyword evidence="3 7" id="KW-0479">Metal-binding</keyword>
<evidence type="ECO:0000313" key="10">
    <source>
        <dbReference type="EMBL" id="PNU00627.1"/>
    </source>
</evidence>
<dbReference type="InterPro" id="IPR050138">
    <property type="entry name" value="DHOase/Allantoinase_Hydrolase"/>
</dbReference>
<dbReference type="GO" id="GO:0044205">
    <property type="term" value="P:'de novo' UMP biosynthetic process"/>
    <property type="evidence" value="ECO:0007669"/>
    <property type="project" value="UniProtKB-UniRule"/>
</dbReference>
<evidence type="ECO:0000313" key="11">
    <source>
        <dbReference type="Proteomes" id="UP000236151"/>
    </source>
</evidence>
<dbReference type="AlphaFoldDB" id="A0A2K2FPB5"/>
<feature type="binding site" evidence="7">
    <location>
        <position position="179"/>
    </location>
    <ligand>
        <name>Zn(2+)</name>
        <dbReference type="ChEBI" id="CHEBI:29105"/>
        <label>2</label>
    </ligand>
</feature>
<dbReference type="PROSITE" id="PS00483">
    <property type="entry name" value="DIHYDROOROTASE_2"/>
    <property type="match status" value="1"/>
</dbReference>
<evidence type="ECO:0000256" key="4">
    <source>
        <dbReference type="ARBA" id="ARBA00022801"/>
    </source>
</evidence>
<comment type="caution">
    <text evidence="7">Lacks conserved residue(s) required for the propagation of feature annotation.</text>
</comment>
<feature type="binding site" evidence="7">
    <location>
        <position position="62"/>
    </location>
    <ligand>
        <name>Zn(2+)</name>
        <dbReference type="ChEBI" id="CHEBI:29105"/>
        <label>1</label>
    </ligand>
</feature>
<dbReference type="EC" id="3.5.2.3" evidence="7"/>
<feature type="binding site" evidence="7">
    <location>
        <position position="305"/>
    </location>
    <ligand>
        <name>Zn(2+)</name>
        <dbReference type="ChEBI" id="CHEBI:29105"/>
        <label>1</label>
    </ligand>
</feature>
<feature type="domain" description="Amidohydrolase 3" evidence="8">
    <location>
        <begin position="342"/>
        <end position="422"/>
    </location>
</feature>
<reference evidence="10 11" key="1">
    <citation type="submission" date="2017-06" db="EMBL/GenBank/DDBJ databases">
        <title>Investigating the central metabolism of Clostridium thermosuccinogenes.</title>
        <authorList>
            <person name="Koendjbiharie J.G."/>
            <person name="van Kranenburg R."/>
        </authorList>
    </citation>
    <scope>NUCLEOTIDE SEQUENCE [LARGE SCALE GENOMIC DNA]</scope>
    <source>
        <strain evidence="10 11">DSM 5806</strain>
    </source>
</reference>
<dbReference type="Pfam" id="PF12890">
    <property type="entry name" value="DHOase"/>
    <property type="match status" value="1"/>
</dbReference>
<dbReference type="InterPro" id="IPR032466">
    <property type="entry name" value="Metal_Hydrolase"/>
</dbReference>
<feature type="binding site" evidence="7">
    <location>
        <position position="232"/>
    </location>
    <ligand>
        <name>Zn(2+)</name>
        <dbReference type="ChEBI" id="CHEBI:29105"/>
        <label>2</label>
    </ligand>
</feature>
<evidence type="ECO:0000259" key="8">
    <source>
        <dbReference type="Pfam" id="PF07969"/>
    </source>
</evidence>
<proteinExistence type="inferred from homology"/>
<dbReference type="Proteomes" id="UP000236151">
    <property type="component" value="Unassembled WGS sequence"/>
</dbReference>
<feature type="active site" evidence="7">
    <location>
        <position position="305"/>
    </location>
</feature>
<dbReference type="SUPFAM" id="SSF51556">
    <property type="entry name" value="Metallo-dependent hydrolases"/>
    <property type="match status" value="1"/>
</dbReference>
<evidence type="ECO:0000256" key="3">
    <source>
        <dbReference type="ARBA" id="ARBA00022723"/>
    </source>
</evidence>
<dbReference type="PANTHER" id="PTHR43668">
    <property type="entry name" value="ALLANTOINASE"/>
    <property type="match status" value="1"/>
</dbReference>
<dbReference type="OrthoDB" id="9765462at2"/>
<dbReference type="InterPro" id="IPR024403">
    <property type="entry name" value="DHOase_cat"/>
</dbReference>
<dbReference type="GO" id="GO:0005737">
    <property type="term" value="C:cytoplasm"/>
    <property type="evidence" value="ECO:0007669"/>
    <property type="project" value="TreeGrafter"/>
</dbReference>
<comment type="cofactor">
    <cofactor evidence="7">
        <name>Zn(2+)</name>
        <dbReference type="ChEBI" id="CHEBI:29105"/>
    </cofactor>
    <text evidence="7">Binds 2 Zn(2+) ions per subunit.</text>
</comment>
<keyword evidence="6 7" id="KW-0665">Pyrimidine biosynthesis</keyword>
<dbReference type="Gene3D" id="3.20.20.140">
    <property type="entry name" value="Metal-dependent hydrolases"/>
    <property type="match status" value="1"/>
</dbReference>
<evidence type="ECO:0000256" key="6">
    <source>
        <dbReference type="ARBA" id="ARBA00022975"/>
    </source>
</evidence>
<keyword evidence="4 7" id="KW-0378">Hydrolase</keyword>
<feature type="binding site" evidence="7">
    <location>
        <position position="152"/>
    </location>
    <ligand>
        <name>Zn(2+)</name>
        <dbReference type="ChEBI" id="CHEBI:29105"/>
        <label>1</label>
    </ligand>
</feature>
<accession>A0A2K2FPB5</accession>
<comment type="catalytic activity">
    <reaction evidence="7">
        <text>(S)-dihydroorotate + H2O = N-carbamoyl-L-aspartate + H(+)</text>
        <dbReference type="Rhea" id="RHEA:24296"/>
        <dbReference type="ChEBI" id="CHEBI:15377"/>
        <dbReference type="ChEBI" id="CHEBI:15378"/>
        <dbReference type="ChEBI" id="CHEBI:30864"/>
        <dbReference type="ChEBI" id="CHEBI:32814"/>
        <dbReference type="EC" id="3.5.2.3"/>
    </reaction>
</comment>
<dbReference type="InterPro" id="IPR011059">
    <property type="entry name" value="Metal-dep_hydrolase_composite"/>
</dbReference>
<dbReference type="PANTHER" id="PTHR43668:SF2">
    <property type="entry name" value="ALLANTOINASE"/>
    <property type="match status" value="1"/>
</dbReference>
<dbReference type="SUPFAM" id="SSF51338">
    <property type="entry name" value="Composite domain of metallo-dependent hydrolases"/>
    <property type="match status" value="1"/>
</dbReference>
<feature type="binding site" evidence="7">
    <location>
        <position position="152"/>
    </location>
    <ligand>
        <name>Zn(2+)</name>
        <dbReference type="ChEBI" id="CHEBI:29105"/>
        <label>2</label>
    </ligand>
</feature>
<evidence type="ECO:0000256" key="2">
    <source>
        <dbReference type="ARBA" id="ARBA00010286"/>
    </source>
</evidence>
<evidence type="ECO:0000256" key="1">
    <source>
        <dbReference type="ARBA" id="ARBA00002368"/>
    </source>
</evidence>
<evidence type="ECO:0000259" key="9">
    <source>
        <dbReference type="Pfam" id="PF12890"/>
    </source>
</evidence>
<feature type="binding site" evidence="7">
    <location>
        <position position="278"/>
    </location>
    <ligand>
        <name>substrate</name>
    </ligand>
</feature>
<dbReference type="HAMAP" id="MF_00220_B">
    <property type="entry name" value="PyrC_classI_B"/>
    <property type="match status" value="1"/>
</dbReference>
<organism evidence="10 11">
    <name type="scientific">Clostridium thermosuccinogenes</name>
    <dbReference type="NCBI Taxonomy" id="84032"/>
    <lineage>
        <taxon>Bacteria</taxon>
        <taxon>Bacillati</taxon>
        <taxon>Bacillota</taxon>
        <taxon>Clostridia</taxon>
        <taxon>Eubacteriales</taxon>
        <taxon>Clostridiaceae</taxon>
        <taxon>Clostridium</taxon>
    </lineage>
</organism>
<comment type="caution">
    <text evidence="10">The sequence shown here is derived from an EMBL/GenBank/DDBJ whole genome shotgun (WGS) entry which is preliminary data.</text>
</comment>
<name>A0A2K2FPB5_9CLOT</name>
<protein>
    <recommendedName>
        <fullName evidence="7">Dihydroorotase</fullName>
        <shortName evidence="7">DHOase</shortName>
        <ecNumber evidence="7">3.5.2.3</ecNumber>
    </recommendedName>
</protein>
<comment type="pathway">
    <text evidence="7">Pyrimidine metabolism; UMP biosynthesis via de novo pathway; (S)-dihydroorotate from bicarbonate: step 3/3.</text>
</comment>
<feature type="domain" description="Dihydroorotase catalytic" evidence="9">
    <location>
        <begin position="49"/>
        <end position="236"/>
    </location>
</feature>
<feature type="binding site" evidence="7">
    <location>
        <position position="60"/>
    </location>
    <ligand>
        <name>Zn(2+)</name>
        <dbReference type="ChEBI" id="CHEBI:29105"/>
        <label>1</label>
    </ligand>
</feature>
<gene>
    <name evidence="7" type="primary">pyrC</name>
    <name evidence="10" type="ORF">CDQ84_05125</name>
</gene>
<keyword evidence="11" id="KW-1185">Reference proteome</keyword>
<dbReference type="GO" id="GO:0008270">
    <property type="term" value="F:zinc ion binding"/>
    <property type="evidence" value="ECO:0007669"/>
    <property type="project" value="UniProtKB-UniRule"/>
</dbReference>
<evidence type="ECO:0000256" key="7">
    <source>
        <dbReference type="HAMAP-Rule" id="MF_00220"/>
    </source>
</evidence>
<feature type="binding site" evidence="7">
    <location>
        <begin position="62"/>
        <end position="64"/>
    </location>
    <ligand>
        <name>substrate</name>
    </ligand>
</feature>
<sequence>MRILIKNGHVIDLATKLNGVYDVMIEDGRVVEIARDLDITNGELIDAEGKYVLPGLVDAHCHLRDPGFEYKEDIESGTRSAAKGGFTSIACMPNTNPVIDNEAMVKYIINKAKTDGVVNVFPIGSISKGQKGEELSEIGELKFAGAVAISDDGRPVASSSLMKKALQYASMFDMTVISHCEDPDLSDAGVMNEGTQSTLLGLKGIPSAAEEVMVARDLILAEYTKTPIHIAHVSTELSVDLIRHAKKRGVKVTAETCPHYFSLTEKACDGFNTLAKVNPPLRTSRDVEAVIEGLKDGTIDIIATDHAPHHMDEKEVEFDLAANGMVGFETALPLVITYLVKPGHLTLENVVEKMCVNPSRILGLNKGTIEIGKPADLIIVDTDEVNTVDVQKFASKSKNSPFDGYKLSGAVYCTIVGGKVVVREKVLLY</sequence>
<dbReference type="EMBL" id="NIOJ01000008">
    <property type="protein sequence ID" value="PNU00627.1"/>
    <property type="molecule type" value="Genomic_DNA"/>
</dbReference>
<dbReference type="InterPro" id="IPR004722">
    <property type="entry name" value="DHOase"/>
</dbReference>
<dbReference type="GO" id="GO:0004038">
    <property type="term" value="F:allantoinase activity"/>
    <property type="evidence" value="ECO:0007669"/>
    <property type="project" value="TreeGrafter"/>
</dbReference>
<feature type="binding site" evidence="7">
    <location>
        <position position="309"/>
    </location>
    <ligand>
        <name>substrate</name>
    </ligand>
</feature>
<dbReference type="GO" id="GO:0004151">
    <property type="term" value="F:dihydroorotase activity"/>
    <property type="evidence" value="ECO:0007669"/>
    <property type="project" value="UniProtKB-UniRule"/>
</dbReference>
<keyword evidence="5 7" id="KW-0862">Zinc</keyword>
<dbReference type="Gene3D" id="2.30.40.10">
    <property type="entry name" value="Urease, subunit C, domain 1"/>
    <property type="match status" value="1"/>
</dbReference>
<dbReference type="UniPathway" id="UPA00070">
    <property type="reaction ID" value="UER00117"/>
</dbReference>
<comment type="similarity">
    <text evidence="2 7">Belongs to the metallo-dependent hydrolases superfamily. DHOase family. Class I DHOase subfamily.</text>
</comment>
<feature type="binding site" evidence="7">
    <location>
        <position position="94"/>
    </location>
    <ligand>
        <name>substrate</name>
    </ligand>
</feature>
<comment type="function">
    <text evidence="1 7">Catalyzes the reversible cyclization of carbamoyl aspartate to dihydroorotate.</text>
</comment>
<dbReference type="InterPro" id="IPR013108">
    <property type="entry name" value="Amidohydro_3"/>
</dbReference>
<dbReference type="NCBIfam" id="TIGR00857">
    <property type="entry name" value="pyrC_multi"/>
    <property type="match status" value="1"/>
</dbReference>
<dbReference type="GO" id="GO:0006145">
    <property type="term" value="P:purine nucleobase catabolic process"/>
    <property type="evidence" value="ECO:0007669"/>
    <property type="project" value="TreeGrafter"/>
</dbReference>
<evidence type="ECO:0000256" key="5">
    <source>
        <dbReference type="ARBA" id="ARBA00022833"/>
    </source>
</evidence>
<dbReference type="CDD" id="cd01317">
    <property type="entry name" value="DHOase_IIa"/>
    <property type="match status" value="1"/>
</dbReference>
<dbReference type="KEGG" id="cthd:CDO33_07625"/>